<dbReference type="InterPro" id="IPR001763">
    <property type="entry name" value="Rhodanese-like_dom"/>
</dbReference>
<evidence type="ECO:0000313" key="4">
    <source>
        <dbReference type="EMBL" id="OUM73306.1"/>
    </source>
</evidence>
<keyword evidence="5" id="KW-1185">Reference proteome</keyword>
<dbReference type="SMART" id="SM00450">
    <property type="entry name" value="RHOD"/>
    <property type="match status" value="2"/>
</dbReference>
<dbReference type="PROSITE" id="PS50206">
    <property type="entry name" value="RHODANESE_3"/>
    <property type="match status" value="2"/>
</dbReference>
<dbReference type="Pfam" id="PF00581">
    <property type="entry name" value="Rhodanese"/>
    <property type="match status" value="2"/>
</dbReference>
<dbReference type="InterPro" id="IPR036873">
    <property type="entry name" value="Rhodanese-like_dom_sf"/>
</dbReference>
<dbReference type="OrthoDB" id="9781034at2"/>
<sequence>MNSSARSILIQVSELHAILDRSDVLILDATVELPAPRFDADYQAGSGRDGWLQGHIPGALHADLYAAGLSDPHASFSFALPDAQTLSTALAALGVNAQRRVVVYDRNDGFWAARLWWMLRSLGLQAQVLDGGLRAWQRAGLPQQSGSVVARPVNWQADFQDGFWIDRPGVQAVLAGERPGTLVCALSAALFDGTAVSRYARRGHIPGSINLAARTLFDEHGRYLNTDALQVALAPLLESSAPLILYCGGGISAAAQALALTLLERSNVFIYDGSLQEWAADFSLPMTTGAAPA</sequence>
<dbReference type="PANTHER" id="PTHR11364">
    <property type="entry name" value="THIOSULFATE SULFERTANSFERASE"/>
    <property type="match status" value="1"/>
</dbReference>
<gene>
    <name evidence="4" type="ORF">AUC60_13400</name>
</gene>
<dbReference type="PANTHER" id="PTHR11364:SF27">
    <property type="entry name" value="SULFURTRANSFERASE"/>
    <property type="match status" value="1"/>
</dbReference>
<evidence type="ECO:0000313" key="5">
    <source>
        <dbReference type="Proteomes" id="UP000195440"/>
    </source>
</evidence>
<keyword evidence="2" id="KW-0677">Repeat</keyword>
<dbReference type="SUPFAM" id="SSF52821">
    <property type="entry name" value="Rhodanese/Cell cycle control phosphatase"/>
    <property type="match status" value="2"/>
</dbReference>
<accession>A0A1Y3P0F3</accession>
<organism evidence="4 5">
    <name type="scientific">Pseudomonas caspiana</name>
    <dbReference type="NCBI Taxonomy" id="1451454"/>
    <lineage>
        <taxon>Bacteria</taxon>
        <taxon>Pseudomonadati</taxon>
        <taxon>Pseudomonadota</taxon>
        <taxon>Gammaproteobacteria</taxon>
        <taxon>Pseudomonadales</taxon>
        <taxon>Pseudomonadaceae</taxon>
        <taxon>Pseudomonas</taxon>
    </lineage>
</organism>
<keyword evidence="1 4" id="KW-0808">Transferase</keyword>
<dbReference type="AlphaFoldDB" id="A0A1Y3P0F3"/>
<reference evidence="4 5" key="1">
    <citation type="journal article" date="2017" name="Syst. Appl. Microbiol.">
        <title>Pseudomonas caspiana sp. nov., a citrus pathogen in the Pseudomonas syringae phylogenetic group.</title>
        <authorList>
            <person name="Busquets A."/>
            <person name="Gomila M."/>
            <person name="Beiki F."/>
            <person name="Mulet M."/>
            <person name="Rahimian H."/>
            <person name="Garcia-Valdes E."/>
            <person name="Lalucat J."/>
        </authorList>
    </citation>
    <scope>NUCLEOTIDE SEQUENCE [LARGE SCALE GENOMIC DNA]</scope>
    <source>
        <strain evidence="4 5">FBF102</strain>
    </source>
</reference>
<dbReference type="RefSeq" id="WP_087267992.1">
    <property type="nucleotide sequence ID" value="NZ_JBJGBV010000006.1"/>
</dbReference>
<proteinExistence type="predicted"/>
<dbReference type="CDD" id="cd01448">
    <property type="entry name" value="TST_Repeat_1"/>
    <property type="match status" value="1"/>
</dbReference>
<feature type="domain" description="Rhodanese" evidence="3">
    <location>
        <begin position="187"/>
        <end position="287"/>
    </location>
</feature>
<evidence type="ECO:0000256" key="2">
    <source>
        <dbReference type="ARBA" id="ARBA00022737"/>
    </source>
</evidence>
<comment type="caution">
    <text evidence="4">The sequence shown here is derived from an EMBL/GenBank/DDBJ whole genome shotgun (WGS) entry which is preliminary data.</text>
</comment>
<dbReference type="EMBL" id="LOHF01000010">
    <property type="protein sequence ID" value="OUM73306.1"/>
    <property type="molecule type" value="Genomic_DNA"/>
</dbReference>
<evidence type="ECO:0000259" key="3">
    <source>
        <dbReference type="PROSITE" id="PS50206"/>
    </source>
</evidence>
<name>A0A1Y3P0F3_9PSED</name>
<dbReference type="Gene3D" id="3.40.250.10">
    <property type="entry name" value="Rhodanese-like domain"/>
    <property type="match status" value="2"/>
</dbReference>
<feature type="domain" description="Rhodanese" evidence="3">
    <location>
        <begin position="20"/>
        <end position="145"/>
    </location>
</feature>
<dbReference type="GO" id="GO:0004792">
    <property type="term" value="F:thiosulfate-cyanide sulfurtransferase activity"/>
    <property type="evidence" value="ECO:0007669"/>
    <property type="project" value="TreeGrafter"/>
</dbReference>
<dbReference type="Proteomes" id="UP000195440">
    <property type="component" value="Unassembled WGS sequence"/>
</dbReference>
<protein>
    <submittedName>
        <fullName evidence="4">Sulfurtransferase</fullName>
    </submittedName>
</protein>
<evidence type="ECO:0000256" key="1">
    <source>
        <dbReference type="ARBA" id="ARBA00022679"/>
    </source>
</evidence>
<dbReference type="InterPro" id="IPR045078">
    <property type="entry name" value="TST/MPST-like"/>
</dbReference>